<feature type="region of interest" description="Disordered" evidence="2">
    <location>
        <begin position="57"/>
        <end position="84"/>
    </location>
</feature>
<dbReference type="GO" id="GO:0015562">
    <property type="term" value="F:efflux transmembrane transporter activity"/>
    <property type="evidence" value="ECO:0007669"/>
    <property type="project" value="TreeGrafter"/>
</dbReference>
<dbReference type="PANTHER" id="PTHR30469">
    <property type="entry name" value="MULTIDRUG RESISTANCE PROTEIN MDTA"/>
    <property type="match status" value="1"/>
</dbReference>
<feature type="compositionally biased region" description="Polar residues" evidence="2">
    <location>
        <begin position="68"/>
        <end position="84"/>
    </location>
</feature>
<dbReference type="SUPFAM" id="SSF111369">
    <property type="entry name" value="HlyD-like secretion proteins"/>
    <property type="match status" value="2"/>
</dbReference>
<dbReference type="GO" id="GO:1990281">
    <property type="term" value="C:efflux pump complex"/>
    <property type="evidence" value="ECO:0007669"/>
    <property type="project" value="TreeGrafter"/>
</dbReference>
<evidence type="ECO:0000313" key="5">
    <source>
        <dbReference type="Proteomes" id="UP000509658"/>
    </source>
</evidence>
<accession>A0A6N0HVS4</accession>
<dbReference type="Gene3D" id="2.40.30.170">
    <property type="match status" value="1"/>
</dbReference>
<keyword evidence="3" id="KW-0732">Signal</keyword>
<dbReference type="Proteomes" id="UP000509658">
    <property type="component" value="Chromosome"/>
</dbReference>
<feature type="region of interest" description="Disordered" evidence="2">
    <location>
        <begin position="33"/>
        <end position="52"/>
    </location>
</feature>
<dbReference type="Gene3D" id="2.40.420.20">
    <property type="match status" value="1"/>
</dbReference>
<reference evidence="4 5" key="1">
    <citation type="submission" date="2020-05" db="EMBL/GenBank/DDBJ databases">
        <title>Horizontal transmission and recombination maintain forever young bacterial symbiont genomes.</title>
        <authorList>
            <person name="Russell S.L."/>
            <person name="Pepper-Tunick E."/>
            <person name="Svedberg J."/>
            <person name="Byrne A."/>
            <person name="Ruelas Castillo J."/>
            <person name="Vollmers C."/>
            <person name="Beinart R.A."/>
            <person name="Corbett-Detig R."/>
        </authorList>
    </citation>
    <scope>NUCLEOTIDE SEQUENCE [LARGE SCALE GENOMIC DNA]</scope>
    <source>
        <strain evidence="4">Santa_Monica_outfall</strain>
    </source>
</reference>
<dbReference type="KEGG" id="rev:HUE57_08860"/>
<dbReference type="NCBIfam" id="TIGR01730">
    <property type="entry name" value="RND_mfp"/>
    <property type="match status" value="1"/>
</dbReference>
<feature type="compositionally biased region" description="Polar residues" evidence="2">
    <location>
        <begin position="35"/>
        <end position="52"/>
    </location>
</feature>
<evidence type="ECO:0000313" key="4">
    <source>
        <dbReference type="EMBL" id="QKQ26377.1"/>
    </source>
</evidence>
<dbReference type="EMBL" id="CP054491">
    <property type="protein sequence ID" value="QKQ26377.1"/>
    <property type="molecule type" value="Genomic_DNA"/>
</dbReference>
<protein>
    <submittedName>
        <fullName evidence="4">Efflux RND transporter periplasmic adaptor subunit</fullName>
    </submittedName>
</protein>
<feature type="chain" id="PRO_5026894574" evidence="3">
    <location>
        <begin position="24"/>
        <end position="482"/>
    </location>
</feature>
<organism evidence="4 5">
    <name type="scientific">Candidatus Reidiella endopervernicosa</name>
    <dbReference type="NCBI Taxonomy" id="2738883"/>
    <lineage>
        <taxon>Bacteria</taxon>
        <taxon>Pseudomonadati</taxon>
        <taxon>Pseudomonadota</taxon>
        <taxon>Gammaproteobacteria</taxon>
        <taxon>Candidatus Reidiella</taxon>
    </lineage>
</organism>
<sequence length="482" mass="51301">MKLNRFVISALLATVTSAPATFAADGYQSRYAPVSDNQSTAPQSSYNTQGFYQTQSGAGQVGGYRPQAEQTAASGTSYPAQTQQTNGYQFPSAQAAAPAQAAVAAPAYNAAPATISNGVGGVVVVETTQTGPTVVLGGTVVPYKEVTLAAQIPGRVEFIAGAEGDWFEEEQVLVAIDDDDLLAQRRQVLAEIANADAAMRNARVQYSRELWSPQSKNINRSPGMGMPSMFDQFFTRQMGSMAGYGNPALDRQADLHTFGTNINQTQNQALQARSKLEEVDAKLRDTRAVAPFSGVIVKKLVESGDTVQPGKPLLVFADTRYLQIQAEVPARLMPGLSKGMMVPAKLDVGNTQIEARVAQISPMADVQRHTVTVKFDLPEGVPGGPGMYAEVLIPDVNVPTRELPIIPATSVVYRGSLPAVFVVNQENRTELRLVRLGESLDNHTVTVLSGIKEGEMVLVNPPAGMASGWSPASPAPGQESPR</sequence>
<keyword evidence="5" id="KW-1185">Reference proteome</keyword>
<dbReference type="Gene3D" id="2.40.50.100">
    <property type="match status" value="2"/>
</dbReference>
<evidence type="ECO:0000256" key="1">
    <source>
        <dbReference type="ARBA" id="ARBA00009477"/>
    </source>
</evidence>
<dbReference type="RefSeq" id="WP_078484754.1">
    <property type="nucleotide sequence ID" value="NZ_CP054491.1"/>
</dbReference>
<dbReference type="AlphaFoldDB" id="A0A6N0HVS4"/>
<comment type="similarity">
    <text evidence="1">Belongs to the membrane fusion protein (MFP) (TC 8.A.1) family.</text>
</comment>
<feature type="signal peptide" evidence="3">
    <location>
        <begin position="1"/>
        <end position="23"/>
    </location>
</feature>
<proteinExistence type="inferred from homology"/>
<name>A0A6N0HVS4_9GAMM</name>
<gene>
    <name evidence="4" type="ORF">HUE57_08860</name>
</gene>
<dbReference type="PANTHER" id="PTHR30469:SF15">
    <property type="entry name" value="HLYD FAMILY OF SECRETION PROTEINS"/>
    <property type="match status" value="1"/>
</dbReference>
<dbReference type="InterPro" id="IPR006143">
    <property type="entry name" value="RND_pump_MFP"/>
</dbReference>
<evidence type="ECO:0000256" key="3">
    <source>
        <dbReference type="SAM" id="SignalP"/>
    </source>
</evidence>
<evidence type="ECO:0000256" key="2">
    <source>
        <dbReference type="SAM" id="MobiDB-lite"/>
    </source>
</evidence>
<dbReference type="Gene3D" id="1.10.287.470">
    <property type="entry name" value="Helix hairpin bin"/>
    <property type="match status" value="2"/>
</dbReference>
<feature type="region of interest" description="Disordered" evidence="2">
    <location>
        <begin position="462"/>
        <end position="482"/>
    </location>
</feature>